<dbReference type="GO" id="GO:0007155">
    <property type="term" value="P:cell adhesion"/>
    <property type="evidence" value="ECO:0007669"/>
    <property type="project" value="TreeGrafter"/>
</dbReference>
<organism evidence="2 3">
    <name type="scientific">Elysia chlorotica</name>
    <name type="common">Eastern emerald elysia</name>
    <name type="synonym">Sea slug</name>
    <dbReference type="NCBI Taxonomy" id="188477"/>
    <lineage>
        <taxon>Eukaryota</taxon>
        <taxon>Metazoa</taxon>
        <taxon>Spiralia</taxon>
        <taxon>Lophotrochozoa</taxon>
        <taxon>Mollusca</taxon>
        <taxon>Gastropoda</taxon>
        <taxon>Heterobranchia</taxon>
        <taxon>Euthyneura</taxon>
        <taxon>Panpulmonata</taxon>
        <taxon>Sacoglossa</taxon>
        <taxon>Placobranchoidea</taxon>
        <taxon>Plakobranchidae</taxon>
        <taxon>Elysia</taxon>
    </lineage>
</organism>
<accession>A0A3S1BMJ5</accession>
<dbReference type="InterPro" id="IPR050904">
    <property type="entry name" value="Adhesion/Biosynth-related"/>
</dbReference>
<comment type="caution">
    <text evidence="2">The sequence shown here is derived from an EMBL/GenBank/DDBJ whole genome shotgun (WGS) entry which is preliminary data.</text>
</comment>
<evidence type="ECO:0000313" key="2">
    <source>
        <dbReference type="EMBL" id="RUS70538.1"/>
    </source>
</evidence>
<evidence type="ECO:0000313" key="3">
    <source>
        <dbReference type="Proteomes" id="UP000271974"/>
    </source>
</evidence>
<dbReference type="PROSITE" id="PS50213">
    <property type="entry name" value="FAS1"/>
    <property type="match status" value="1"/>
</dbReference>
<dbReference type="GO" id="GO:0050839">
    <property type="term" value="F:cell adhesion molecule binding"/>
    <property type="evidence" value="ECO:0007669"/>
    <property type="project" value="TreeGrafter"/>
</dbReference>
<proteinExistence type="predicted"/>
<dbReference type="STRING" id="188477.A0A3S1BMJ5"/>
<dbReference type="SUPFAM" id="SSF82153">
    <property type="entry name" value="FAS1 domain"/>
    <property type="match status" value="1"/>
</dbReference>
<feature type="domain" description="FAS1" evidence="1">
    <location>
        <begin position="1"/>
        <end position="61"/>
    </location>
</feature>
<dbReference type="Pfam" id="PF02469">
    <property type="entry name" value="Fasciclin"/>
    <property type="match status" value="1"/>
</dbReference>
<dbReference type="AlphaFoldDB" id="A0A3S1BMJ5"/>
<reference evidence="2 3" key="1">
    <citation type="submission" date="2019-01" db="EMBL/GenBank/DDBJ databases">
        <title>A draft genome assembly of the solar-powered sea slug Elysia chlorotica.</title>
        <authorList>
            <person name="Cai H."/>
            <person name="Li Q."/>
            <person name="Fang X."/>
            <person name="Li J."/>
            <person name="Curtis N.E."/>
            <person name="Altenburger A."/>
            <person name="Shibata T."/>
            <person name="Feng M."/>
            <person name="Maeda T."/>
            <person name="Schwartz J.A."/>
            <person name="Shigenobu S."/>
            <person name="Lundholm N."/>
            <person name="Nishiyama T."/>
            <person name="Yang H."/>
            <person name="Hasebe M."/>
            <person name="Li S."/>
            <person name="Pierce S.K."/>
            <person name="Wang J."/>
        </authorList>
    </citation>
    <scope>NUCLEOTIDE SEQUENCE [LARGE SCALE GENOMIC DNA]</scope>
    <source>
        <strain evidence="2">EC2010</strain>
        <tissue evidence="2">Whole organism of an adult</tissue>
    </source>
</reference>
<dbReference type="EMBL" id="RQTK01001386">
    <property type="protein sequence ID" value="RUS70538.1"/>
    <property type="molecule type" value="Genomic_DNA"/>
</dbReference>
<evidence type="ECO:0000259" key="1">
    <source>
        <dbReference type="PROSITE" id="PS50213"/>
    </source>
</evidence>
<dbReference type="InterPro" id="IPR036378">
    <property type="entry name" value="FAS1_dom_sf"/>
</dbReference>
<name>A0A3S1BMJ5_ELYCH</name>
<dbReference type="GO" id="GO:0005615">
    <property type="term" value="C:extracellular space"/>
    <property type="evidence" value="ECO:0007669"/>
    <property type="project" value="TreeGrafter"/>
</dbReference>
<dbReference type="PANTHER" id="PTHR10900">
    <property type="entry name" value="PERIOSTIN-RELATED"/>
    <property type="match status" value="1"/>
</dbReference>
<dbReference type="InterPro" id="IPR000782">
    <property type="entry name" value="FAS1_domain"/>
</dbReference>
<keyword evidence="3" id="KW-1185">Reference proteome</keyword>
<dbReference type="Gene3D" id="2.30.180.10">
    <property type="entry name" value="FAS1 domain"/>
    <property type="match status" value="1"/>
</dbReference>
<sequence>MRVGELPQSGRMISRLNSALRLYVNTFYTRSGKVTTVNGASILEADILTDNGILHIVDRVIAPVGSSLTIAQYLRNPELKNLVFRSIILAAVVVPSLTKQTENSSSMHTSFSPNDSYLYPMPQHGKDPLFDNVTLLIEVGHFVG</sequence>
<dbReference type="PANTHER" id="PTHR10900:SF124">
    <property type="entry name" value="FI05614P"/>
    <property type="match status" value="1"/>
</dbReference>
<dbReference type="GO" id="GO:0030198">
    <property type="term" value="P:extracellular matrix organization"/>
    <property type="evidence" value="ECO:0007669"/>
    <property type="project" value="TreeGrafter"/>
</dbReference>
<gene>
    <name evidence="2" type="ORF">EGW08_021704</name>
</gene>
<dbReference type="GO" id="GO:0031012">
    <property type="term" value="C:extracellular matrix"/>
    <property type="evidence" value="ECO:0007669"/>
    <property type="project" value="TreeGrafter"/>
</dbReference>
<dbReference type="OrthoDB" id="6159053at2759"/>
<protein>
    <recommendedName>
        <fullName evidence="1">FAS1 domain-containing protein</fullName>
    </recommendedName>
</protein>
<dbReference type="Proteomes" id="UP000271974">
    <property type="component" value="Unassembled WGS sequence"/>
</dbReference>